<name>A0A0U5BAR2_9MICO</name>
<dbReference type="AlphaFoldDB" id="A0A0U5BAR2"/>
<reference evidence="1 2" key="2">
    <citation type="submission" date="2016-01" db="EMBL/GenBank/DDBJ databases">
        <title>Microcella alkaliphila JAM AC0309 whole genome shotgun sequence.</title>
        <authorList>
            <person name="Kurata A."/>
            <person name="Hirose Y."/>
            <person name="Kishimoto N."/>
            <person name="Kobayashi T."/>
        </authorList>
    </citation>
    <scope>NUCLEOTIDE SEQUENCE [LARGE SCALE GENOMIC DNA]</scope>
    <source>
        <strain evidence="1 2">JAM AC0309</strain>
    </source>
</reference>
<dbReference type="KEGG" id="malk:MalAC0309_1991"/>
<gene>
    <name evidence="1" type="ORF">MalAC0309_1991</name>
</gene>
<accession>A0A0U5BAR2</accession>
<organism evidence="1 2">
    <name type="scientific">Microcella alkaliphila</name>
    <dbReference type="NCBI Taxonomy" id="279828"/>
    <lineage>
        <taxon>Bacteria</taxon>
        <taxon>Bacillati</taxon>
        <taxon>Actinomycetota</taxon>
        <taxon>Actinomycetes</taxon>
        <taxon>Micrococcales</taxon>
        <taxon>Microbacteriaceae</taxon>
        <taxon>Microcella</taxon>
    </lineage>
</organism>
<reference evidence="2" key="1">
    <citation type="submission" date="2015-12" db="EMBL/GenBank/DDBJ databases">
        <authorList>
            <person name="Shamseldin A."/>
            <person name="Moawad H."/>
            <person name="Abd El-Rahim W.M."/>
            <person name="Sadowsky M.J."/>
        </authorList>
    </citation>
    <scope>NUCLEOTIDE SEQUENCE [LARGE SCALE GENOMIC DNA]</scope>
    <source>
        <strain evidence="2">JAM AC0309</strain>
    </source>
</reference>
<proteinExistence type="predicted"/>
<sequence>MGYAMVELPGEIDEPVVIEQDGSDLLAMSLPVGSDASVESVGDSIVYVDDAASLMVDISVPDLSGEPVLDSGVQAIKTLYGAEAEETFSYPVDVPQGFTLSLMEDGSVELLNAEGDIEGIFAPPWAVDAEGNPVETYFDVVGDGLVQHVLHRAEGVSYPVIADPLFLVPVAVKIGAKLVTVHVVRSAATRAAAQQAAQAMTLRVAAPHVVTNALKSFQTLRFQTGNRIFTLDKERMTHILVRHHPSYWNGSLPSGSATPQSFFARNASIADIRSLVHSALRLSTTRLQQVGTGFGSWDVRIDGILYRIAVNNGRVTQFYPKA</sequence>
<evidence type="ECO:0000313" key="2">
    <source>
        <dbReference type="Proteomes" id="UP000218965"/>
    </source>
</evidence>
<protein>
    <submittedName>
        <fullName evidence="1">Transposase</fullName>
    </submittedName>
</protein>
<dbReference type="Proteomes" id="UP000218965">
    <property type="component" value="Chromosome"/>
</dbReference>
<dbReference type="EMBL" id="AP017315">
    <property type="protein sequence ID" value="BAU32836.1"/>
    <property type="molecule type" value="Genomic_DNA"/>
</dbReference>
<evidence type="ECO:0000313" key="1">
    <source>
        <dbReference type="EMBL" id="BAU32836.1"/>
    </source>
</evidence>